<dbReference type="PANTHER" id="PTHR47572">
    <property type="entry name" value="LIPOPROTEIN-RELATED"/>
    <property type="match status" value="1"/>
</dbReference>
<dbReference type="InterPro" id="IPR051262">
    <property type="entry name" value="SMP-30/CGR1_Lactonase"/>
</dbReference>
<name>A0A430HFE5_9BURK</name>
<reference evidence="4 5" key="1">
    <citation type="submission" date="2018-12" db="EMBL/GenBank/DDBJ databases">
        <authorList>
            <person name="Yang E."/>
        </authorList>
    </citation>
    <scope>NUCLEOTIDE SEQUENCE [LARGE SCALE GENOMIC DNA]</scope>
    <source>
        <strain evidence="4 5">SOD</strain>
    </source>
</reference>
<dbReference type="Gene3D" id="2.120.10.30">
    <property type="entry name" value="TolB, C-terminal domain"/>
    <property type="match status" value="1"/>
</dbReference>
<evidence type="ECO:0000256" key="2">
    <source>
        <dbReference type="SAM" id="SignalP"/>
    </source>
</evidence>
<dbReference type="InterPro" id="IPR013658">
    <property type="entry name" value="SGL"/>
</dbReference>
<keyword evidence="1" id="KW-0378">Hydrolase</keyword>
<evidence type="ECO:0000313" key="5">
    <source>
        <dbReference type="Proteomes" id="UP000278085"/>
    </source>
</evidence>
<sequence length="325" mass="32946">MTPTTPARFFRSSASALAPRLLAAALLCAPMAQASTAVCSGAAPSGELTATRVPGTAPSGSEPGLYEGPVWIGDALYFSDFTFGPGFPSRIQRLGPDGTLTTALADSGSNGLAVDARGNIVAANHKAKGVSRVDLAGAKRILIAGRHEGKVFNSPNDVAIAADGTIYFTDPTFQRAAAPGGQDATRVYRVTPGGTVTVVEDGLANPNGIALSPAGETLYVNGGGGGGVLRAYPIEGGVPGKGRDLVAGLEAPDGMTVDCLGNIYVTEHTAQRVRVFSPAGKEIALIRVDANITNAAFGGADGKTLYLTGAGALWQLPLGLSGHPY</sequence>
<protein>
    <submittedName>
        <fullName evidence="4">SMP-30/gluconolactonase/LRE family protein</fullName>
    </submittedName>
</protein>
<proteinExistence type="predicted"/>
<dbReference type="AlphaFoldDB" id="A0A430HFE5"/>
<gene>
    <name evidence="4" type="ORF">EJB06_25360</name>
</gene>
<feature type="domain" description="SMP-30/Gluconolactonase/LRE-like region" evidence="3">
    <location>
        <begin position="67"/>
        <end position="310"/>
    </location>
</feature>
<organism evidence="4 5">
    <name type="scientific">Massilia atriviolacea</name>
    <dbReference type="NCBI Taxonomy" id="2495579"/>
    <lineage>
        <taxon>Bacteria</taxon>
        <taxon>Pseudomonadati</taxon>
        <taxon>Pseudomonadota</taxon>
        <taxon>Betaproteobacteria</taxon>
        <taxon>Burkholderiales</taxon>
        <taxon>Oxalobacteraceae</taxon>
        <taxon>Telluria group</taxon>
        <taxon>Massilia</taxon>
    </lineage>
</organism>
<dbReference type="PANTHER" id="PTHR47572:SF4">
    <property type="entry name" value="LACTONASE DRP35"/>
    <property type="match status" value="1"/>
</dbReference>
<evidence type="ECO:0000256" key="1">
    <source>
        <dbReference type="ARBA" id="ARBA00022801"/>
    </source>
</evidence>
<dbReference type="Pfam" id="PF08450">
    <property type="entry name" value="SGL"/>
    <property type="match status" value="1"/>
</dbReference>
<feature type="signal peptide" evidence="2">
    <location>
        <begin position="1"/>
        <end position="34"/>
    </location>
</feature>
<dbReference type="OrthoDB" id="241638at2"/>
<dbReference type="SUPFAM" id="SSF63829">
    <property type="entry name" value="Calcium-dependent phosphotriesterase"/>
    <property type="match status" value="1"/>
</dbReference>
<dbReference type="InterPro" id="IPR011042">
    <property type="entry name" value="6-blade_b-propeller_TolB-like"/>
</dbReference>
<keyword evidence="5" id="KW-1185">Reference proteome</keyword>
<evidence type="ECO:0000313" key="4">
    <source>
        <dbReference type="EMBL" id="RSZ56230.1"/>
    </source>
</evidence>
<accession>A0A430HFE5</accession>
<feature type="chain" id="PRO_5019369067" evidence="2">
    <location>
        <begin position="35"/>
        <end position="325"/>
    </location>
</feature>
<comment type="caution">
    <text evidence="4">The sequence shown here is derived from an EMBL/GenBank/DDBJ whole genome shotgun (WGS) entry which is preliminary data.</text>
</comment>
<dbReference type="Proteomes" id="UP000278085">
    <property type="component" value="Unassembled WGS sequence"/>
</dbReference>
<dbReference type="GO" id="GO:0016787">
    <property type="term" value="F:hydrolase activity"/>
    <property type="evidence" value="ECO:0007669"/>
    <property type="project" value="UniProtKB-KW"/>
</dbReference>
<dbReference type="RefSeq" id="WP_126076811.1">
    <property type="nucleotide sequence ID" value="NZ_CP051166.1"/>
</dbReference>
<dbReference type="EMBL" id="RXLQ01000017">
    <property type="protein sequence ID" value="RSZ56230.1"/>
    <property type="molecule type" value="Genomic_DNA"/>
</dbReference>
<evidence type="ECO:0000259" key="3">
    <source>
        <dbReference type="Pfam" id="PF08450"/>
    </source>
</evidence>
<keyword evidence="2" id="KW-0732">Signal</keyword>